<comment type="caution">
    <text evidence="1">The sequence shown here is derived from an EMBL/GenBank/DDBJ whole genome shotgun (WGS) entry which is preliminary data.</text>
</comment>
<dbReference type="AlphaFoldDB" id="A0A420HYJ6"/>
<proteinExistence type="predicted"/>
<sequence length="78" mass="8813">MIEELFINATYGTNNIVPTLIILVIELFRVFTEVDTTGVSLSHFFVGSKRDNFNPSLTSRPANPGTKIYVLRQLLQQL</sequence>
<organism evidence="1 2">
    <name type="scientific">Erysiphe neolycopersici</name>
    <dbReference type="NCBI Taxonomy" id="212602"/>
    <lineage>
        <taxon>Eukaryota</taxon>
        <taxon>Fungi</taxon>
        <taxon>Dikarya</taxon>
        <taxon>Ascomycota</taxon>
        <taxon>Pezizomycotina</taxon>
        <taxon>Leotiomycetes</taxon>
        <taxon>Erysiphales</taxon>
        <taxon>Erysiphaceae</taxon>
        <taxon>Erysiphe</taxon>
    </lineage>
</organism>
<dbReference type="Proteomes" id="UP000286134">
    <property type="component" value="Unassembled WGS sequence"/>
</dbReference>
<name>A0A420HYJ6_9PEZI</name>
<protein>
    <submittedName>
        <fullName evidence="1">Uncharacterized protein</fullName>
    </submittedName>
</protein>
<accession>A0A420HYJ6</accession>
<keyword evidence="2" id="KW-1185">Reference proteome</keyword>
<gene>
    <name evidence="1" type="ORF">OnM2_033055</name>
</gene>
<evidence type="ECO:0000313" key="1">
    <source>
        <dbReference type="EMBL" id="RKF62494.1"/>
    </source>
</evidence>
<reference evidence="1 2" key="1">
    <citation type="journal article" date="2018" name="BMC Genomics">
        <title>Comparative genome analyses reveal sequence features reflecting distinct modes of host-adaptation between dicot and monocot powdery mildew.</title>
        <authorList>
            <person name="Wu Y."/>
            <person name="Ma X."/>
            <person name="Pan Z."/>
            <person name="Kale S.D."/>
            <person name="Song Y."/>
            <person name="King H."/>
            <person name="Zhang Q."/>
            <person name="Presley C."/>
            <person name="Deng X."/>
            <person name="Wei C.I."/>
            <person name="Xiao S."/>
        </authorList>
    </citation>
    <scope>NUCLEOTIDE SEQUENCE [LARGE SCALE GENOMIC DNA]</scope>
    <source>
        <strain evidence="1">UMSG2</strain>
    </source>
</reference>
<dbReference type="EMBL" id="MCFK01003314">
    <property type="protein sequence ID" value="RKF62494.1"/>
    <property type="molecule type" value="Genomic_DNA"/>
</dbReference>
<evidence type="ECO:0000313" key="2">
    <source>
        <dbReference type="Proteomes" id="UP000286134"/>
    </source>
</evidence>